<dbReference type="InterPro" id="IPR009081">
    <property type="entry name" value="PP-bd_ACP"/>
</dbReference>
<evidence type="ECO:0000256" key="11">
    <source>
        <dbReference type="ARBA" id="ARBA00066981"/>
    </source>
</evidence>
<dbReference type="PROSITE" id="PS52004">
    <property type="entry name" value="KS3_2"/>
    <property type="match status" value="1"/>
</dbReference>
<dbReference type="GO" id="GO:0004312">
    <property type="term" value="F:fatty acid synthase activity"/>
    <property type="evidence" value="ECO:0007669"/>
    <property type="project" value="TreeGrafter"/>
</dbReference>
<dbReference type="GO" id="GO:0006633">
    <property type="term" value="P:fatty acid biosynthetic process"/>
    <property type="evidence" value="ECO:0007669"/>
    <property type="project" value="InterPro"/>
</dbReference>
<dbReference type="InterPro" id="IPR016039">
    <property type="entry name" value="Thiolase-like"/>
</dbReference>
<feature type="region of interest" description="C-terminal hotdog fold" evidence="12">
    <location>
        <begin position="1063"/>
        <end position="1196"/>
    </location>
</feature>
<dbReference type="Gene3D" id="3.40.47.10">
    <property type="match status" value="1"/>
</dbReference>
<dbReference type="Pfam" id="PF14765">
    <property type="entry name" value="PS-DH"/>
    <property type="match status" value="1"/>
</dbReference>
<dbReference type="SUPFAM" id="SSF51735">
    <property type="entry name" value="NAD(P)-binding Rossmann-fold domains"/>
    <property type="match status" value="1"/>
</dbReference>
<dbReference type="Gene3D" id="3.40.366.10">
    <property type="entry name" value="Malonyl-Coenzyme A Acyl Carrier Protein, domain 2"/>
    <property type="match status" value="1"/>
</dbReference>
<dbReference type="InterPro" id="IPR014030">
    <property type="entry name" value="Ketoacyl_synth_N"/>
</dbReference>
<keyword evidence="17" id="KW-1185">Reference proteome</keyword>
<evidence type="ECO:0000256" key="2">
    <source>
        <dbReference type="ARBA" id="ARBA00022553"/>
    </source>
</evidence>
<dbReference type="PANTHER" id="PTHR43775">
    <property type="entry name" value="FATTY ACID SYNTHASE"/>
    <property type="match status" value="1"/>
</dbReference>
<dbReference type="InterPro" id="IPR020841">
    <property type="entry name" value="PKS_Beta-ketoAc_synthase_dom"/>
</dbReference>
<evidence type="ECO:0000256" key="10">
    <source>
        <dbReference type="ARBA" id="ARBA00063272"/>
    </source>
</evidence>
<dbReference type="Pfam" id="PF16197">
    <property type="entry name" value="KAsynt_C_assoc"/>
    <property type="match status" value="1"/>
</dbReference>
<comment type="function">
    <text evidence="8">Involved in the biosynthesis of antibiotic erythromycin via the biosynthesis of its aglycone precursor, 6-deoxyerythronolide B (6-dEB).</text>
</comment>
<evidence type="ECO:0000259" key="15">
    <source>
        <dbReference type="PROSITE" id="PS52019"/>
    </source>
</evidence>
<keyword evidence="4" id="KW-0677">Repeat</keyword>
<evidence type="ECO:0000256" key="12">
    <source>
        <dbReference type="PROSITE-ProRule" id="PRU01363"/>
    </source>
</evidence>
<dbReference type="GO" id="GO:0031177">
    <property type="term" value="F:phosphopantetheine binding"/>
    <property type="evidence" value="ECO:0007669"/>
    <property type="project" value="InterPro"/>
</dbReference>
<dbReference type="PROSITE" id="PS52019">
    <property type="entry name" value="PKS_MFAS_DH"/>
    <property type="match status" value="1"/>
</dbReference>
<dbReference type="Gene3D" id="3.10.129.110">
    <property type="entry name" value="Polyketide synthase dehydratase"/>
    <property type="match status" value="1"/>
</dbReference>
<comment type="subunit">
    <text evidence="10">Homodimer. Erythronolide synthase is composed of EryAI, EryAII and EryAIII multimodular (2 modules) polypeptides each coding for a functional synthase subunit which participates in 2 of the six FAS-like elongation steps required for formation of the polyketide. Module 1, 2, 3, 4, 5, and 6 participating in biosynthesis steps 1, 2, 3, 4, 5, and 6, respectively.</text>
</comment>
<keyword evidence="2" id="KW-0597">Phosphoprotein</keyword>
<name>A0AAE3GFQ7_9PSEU</name>
<accession>A0AAE3GFQ7</accession>
<evidence type="ECO:0000256" key="8">
    <source>
        <dbReference type="ARBA" id="ARBA00060158"/>
    </source>
</evidence>
<dbReference type="SUPFAM" id="SSF47336">
    <property type="entry name" value="ACP-like"/>
    <property type="match status" value="1"/>
</dbReference>
<evidence type="ECO:0000256" key="4">
    <source>
        <dbReference type="ARBA" id="ARBA00022737"/>
    </source>
</evidence>
<dbReference type="GO" id="GO:0047879">
    <property type="term" value="F:erythronolide synthase activity"/>
    <property type="evidence" value="ECO:0007669"/>
    <property type="project" value="UniProtKB-EC"/>
</dbReference>
<dbReference type="Gene3D" id="3.30.70.3290">
    <property type="match status" value="1"/>
</dbReference>
<feature type="domain" description="PKS/mFAS DH" evidence="15">
    <location>
        <begin position="927"/>
        <end position="1196"/>
    </location>
</feature>
<evidence type="ECO:0000256" key="6">
    <source>
        <dbReference type="ARBA" id="ARBA00023315"/>
    </source>
</evidence>
<dbReference type="RefSeq" id="WP_253774288.1">
    <property type="nucleotide sequence ID" value="NZ_JAMTCK010000010.1"/>
</dbReference>
<evidence type="ECO:0000259" key="14">
    <source>
        <dbReference type="PROSITE" id="PS52004"/>
    </source>
</evidence>
<dbReference type="PROSITE" id="PS50075">
    <property type="entry name" value="CARRIER"/>
    <property type="match status" value="1"/>
</dbReference>
<dbReference type="SMART" id="SM01294">
    <property type="entry name" value="PKS_PP_betabranch"/>
    <property type="match status" value="1"/>
</dbReference>
<evidence type="ECO:0000256" key="3">
    <source>
        <dbReference type="ARBA" id="ARBA00022679"/>
    </source>
</evidence>
<evidence type="ECO:0000313" key="16">
    <source>
        <dbReference type="EMBL" id="MCP2167417.1"/>
    </source>
</evidence>
<feature type="domain" description="Carrier" evidence="13">
    <location>
        <begin position="1498"/>
        <end position="1573"/>
    </location>
</feature>
<dbReference type="InterPro" id="IPR014031">
    <property type="entry name" value="Ketoacyl_synth_C"/>
</dbReference>
<organism evidence="16 17">
    <name type="scientific">Goodfellowiella coeruleoviolacea</name>
    <dbReference type="NCBI Taxonomy" id="334858"/>
    <lineage>
        <taxon>Bacteria</taxon>
        <taxon>Bacillati</taxon>
        <taxon>Actinomycetota</taxon>
        <taxon>Actinomycetes</taxon>
        <taxon>Pseudonocardiales</taxon>
        <taxon>Pseudonocardiaceae</taxon>
        <taxon>Goodfellowiella</taxon>
    </lineage>
</organism>
<dbReference type="Pfam" id="PF00698">
    <property type="entry name" value="Acyl_transf_1"/>
    <property type="match status" value="1"/>
</dbReference>
<keyword evidence="6" id="KW-0012">Acyltransferase</keyword>
<evidence type="ECO:0000256" key="5">
    <source>
        <dbReference type="ARBA" id="ARBA00023268"/>
    </source>
</evidence>
<reference evidence="16" key="1">
    <citation type="submission" date="2022-06" db="EMBL/GenBank/DDBJ databases">
        <title>Genomic Encyclopedia of Archaeal and Bacterial Type Strains, Phase II (KMG-II): from individual species to whole genera.</title>
        <authorList>
            <person name="Goeker M."/>
        </authorList>
    </citation>
    <scope>NUCLEOTIDE SEQUENCE</scope>
    <source>
        <strain evidence="16">DSM 43935</strain>
    </source>
</reference>
<dbReference type="InterPro" id="IPR016035">
    <property type="entry name" value="Acyl_Trfase/lysoPLipase"/>
</dbReference>
<dbReference type="Pfam" id="PF00109">
    <property type="entry name" value="ketoacyl-synt"/>
    <property type="match status" value="1"/>
</dbReference>
<dbReference type="FunFam" id="1.10.1200.10:FF:000007">
    <property type="entry name" value="Probable polyketide synthase pks17"/>
    <property type="match status" value="1"/>
</dbReference>
<dbReference type="InterPro" id="IPR042104">
    <property type="entry name" value="PKS_dehydratase_sf"/>
</dbReference>
<evidence type="ECO:0000256" key="1">
    <source>
        <dbReference type="ARBA" id="ARBA00022450"/>
    </source>
</evidence>
<keyword evidence="5" id="KW-0511">Multifunctional enzyme</keyword>
<dbReference type="Proteomes" id="UP001206128">
    <property type="component" value="Unassembled WGS sequence"/>
</dbReference>
<comment type="catalytic activity">
    <reaction evidence="7">
        <text>6 (S)-methylmalonyl-CoA + propanoyl-CoA + 6 NADPH + 12 H(+) = 6-deoxyerythronolide B + 6 CO2 + 6 NADP(+) + 7 CoA + H2O</text>
        <dbReference type="Rhea" id="RHEA:23068"/>
        <dbReference type="ChEBI" id="CHEBI:15377"/>
        <dbReference type="ChEBI" id="CHEBI:15378"/>
        <dbReference type="ChEBI" id="CHEBI:16089"/>
        <dbReference type="ChEBI" id="CHEBI:16526"/>
        <dbReference type="ChEBI" id="CHEBI:57287"/>
        <dbReference type="ChEBI" id="CHEBI:57327"/>
        <dbReference type="ChEBI" id="CHEBI:57392"/>
        <dbReference type="ChEBI" id="CHEBI:57783"/>
        <dbReference type="ChEBI" id="CHEBI:58349"/>
        <dbReference type="EC" id="2.3.1.94"/>
    </reaction>
</comment>
<dbReference type="InterPro" id="IPR049551">
    <property type="entry name" value="PKS_DH_C"/>
</dbReference>
<dbReference type="InterPro" id="IPR018201">
    <property type="entry name" value="Ketoacyl_synth_AS"/>
</dbReference>
<feature type="active site" description="Proton donor; for dehydratase activity" evidence="12">
    <location>
        <position position="1121"/>
    </location>
</feature>
<evidence type="ECO:0000256" key="9">
    <source>
        <dbReference type="ARBA" id="ARBA00060622"/>
    </source>
</evidence>
<dbReference type="FunFam" id="3.40.47.10:FF:000019">
    <property type="entry name" value="Polyketide synthase type I"/>
    <property type="match status" value="1"/>
</dbReference>
<dbReference type="SUPFAM" id="SSF52151">
    <property type="entry name" value="FabD/lysophospholipase-like"/>
    <property type="match status" value="1"/>
</dbReference>
<dbReference type="InterPro" id="IPR032821">
    <property type="entry name" value="PKS_assoc"/>
</dbReference>
<keyword evidence="3 16" id="KW-0808">Transferase</keyword>
<dbReference type="Gene3D" id="1.10.1200.10">
    <property type="entry name" value="ACP-like"/>
    <property type="match status" value="1"/>
</dbReference>
<keyword evidence="1" id="KW-0596">Phosphopantetheine</keyword>
<dbReference type="InterPro" id="IPR050091">
    <property type="entry name" value="PKS_NRPS_Biosynth_Enz"/>
</dbReference>
<feature type="active site" description="Proton acceptor; for dehydratase activity" evidence="12">
    <location>
        <position position="959"/>
    </location>
</feature>
<dbReference type="PANTHER" id="PTHR43775:SF51">
    <property type="entry name" value="INACTIVE PHENOLPHTHIOCEROL SYNTHESIS POLYKETIDE SYNTHASE TYPE I PKS1-RELATED"/>
    <property type="match status" value="1"/>
</dbReference>
<feature type="region of interest" description="N-terminal hotdog fold" evidence="12">
    <location>
        <begin position="927"/>
        <end position="1051"/>
    </location>
</feature>
<dbReference type="InterPro" id="IPR020807">
    <property type="entry name" value="PKS_DH"/>
</dbReference>
<comment type="caution">
    <text evidence="16">The sequence shown here is derived from an EMBL/GenBank/DDBJ whole genome shotgun (WGS) entry which is preliminary data.</text>
</comment>
<dbReference type="FunFam" id="3.40.366.10:FF:000002">
    <property type="entry name" value="Probable polyketide synthase 2"/>
    <property type="match status" value="1"/>
</dbReference>
<dbReference type="SMART" id="SM00823">
    <property type="entry name" value="PKS_PP"/>
    <property type="match status" value="1"/>
</dbReference>
<dbReference type="Pfam" id="PF02801">
    <property type="entry name" value="Ketoacyl-synt_C"/>
    <property type="match status" value="1"/>
</dbReference>
<evidence type="ECO:0000256" key="7">
    <source>
        <dbReference type="ARBA" id="ARBA00052442"/>
    </source>
</evidence>
<dbReference type="CDD" id="cd00833">
    <property type="entry name" value="PKS"/>
    <property type="match status" value="1"/>
</dbReference>
<dbReference type="InterPro" id="IPR049900">
    <property type="entry name" value="PKS_mFAS_DH"/>
</dbReference>
<dbReference type="InterPro" id="IPR001227">
    <property type="entry name" value="Ac_transferase_dom_sf"/>
</dbReference>
<dbReference type="InterPro" id="IPR014043">
    <property type="entry name" value="Acyl_transferase_dom"/>
</dbReference>
<proteinExistence type="predicted"/>
<evidence type="ECO:0000259" key="13">
    <source>
        <dbReference type="PROSITE" id="PS50075"/>
    </source>
</evidence>
<dbReference type="SUPFAM" id="SSF53901">
    <property type="entry name" value="Thiolase-like"/>
    <property type="match status" value="1"/>
</dbReference>
<comment type="pathway">
    <text evidence="9">Antibiotic biosynthesis; erythromycin biosynthesis.</text>
</comment>
<dbReference type="InterPro" id="IPR036736">
    <property type="entry name" value="ACP-like_sf"/>
</dbReference>
<dbReference type="InterPro" id="IPR036291">
    <property type="entry name" value="NAD(P)-bd_dom_sf"/>
</dbReference>
<dbReference type="InterPro" id="IPR049552">
    <property type="entry name" value="PKS_DH_N"/>
</dbReference>
<dbReference type="SMART" id="SM00826">
    <property type="entry name" value="PKS_DH"/>
    <property type="match status" value="1"/>
</dbReference>
<dbReference type="EMBL" id="JAMTCK010000010">
    <property type="protein sequence ID" value="MCP2167417.1"/>
    <property type="molecule type" value="Genomic_DNA"/>
</dbReference>
<dbReference type="SMART" id="SM00825">
    <property type="entry name" value="PKS_KS"/>
    <property type="match status" value="1"/>
</dbReference>
<dbReference type="GO" id="GO:0004315">
    <property type="term" value="F:3-oxoacyl-[acyl-carrier-protein] synthase activity"/>
    <property type="evidence" value="ECO:0007669"/>
    <property type="project" value="InterPro"/>
</dbReference>
<protein>
    <recommendedName>
        <fullName evidence="11">6-deoxyerythronolide-B synthase</fullName>
        <ecNumber evidence="11">2.3.1.94</ecNumber>
    </recommendedName>
</protein>
<dbReference type="Pfam" id="PF00550">
    <property type="entry name" value="PP-binding"/>
    <property type="match status" value="1"/>
</dbReference>
<dbReference type="InterPro" id="IPR020806">
    <property type="entry name" value="PKS_PP-bd"/>
</dbReference>
<evidence type="ECO:0000313" key="17">
    <source>
        <dbReference type="Proteomes" id="UP001206128"/>
    </source>
</evidence>
<dbReference type="SMART" id="SM00827">
    <property type="entry name" value="PKS_AT"/>
    <property type="match status" value="1"/>
</dbReference>
<gene>
    <name evidence="16" type="ORF">LX83_004290</name>
</gene>
<feature type="domain" description="Ketosynthase family 3 (KS3)" evidence="14">
    <location>
        <begin position="33"/>
        <end position="455"/>
    </location>
</feature>
<sequence>MAEDDKLRDYLRRAVADAQRFQQQLTETRRRATEPIAIVGMACRFPGGVHDPEDLWRLVRDGVDGVGAFPADRGWEAAGLYGAADGERATPLEGGFIDGPGDFDAEFFGISPREAMASDPQQRLLLELSWESLERAGIDPFTLRGSRTGVFFGGTSQEFAGLLAASEHAEDGHLLTGTSASVLSGRLAYVLGLEGPALTVDTACSSSLVAIHLAVQSLRRDESALALAGGVTVMAMPGAYTEFSRQGGLARDGRCKAFGDSADGTGWGEGAGVVVLERLSDARANGHPVLATLLASGVNQDGASNGLTAPNGAAQRRLIRQVLAESGLAGSDVDLVEGHGTGTTLGDPIEARALLATYGQDRAAPLLLGSIKSNIGHTQYAAGVAGVIKVVQALRHGTVPMTLHAEVPSSHVDWTGGAVSLATATQPWPDTGRPRRAAVSSFGVSGTNAHAILQEAPAAEEAAAPDPDGPIPVVLSARSGPALRAQAARLLSYVDQRPELGVTDLAHSLVRHRAAFEERGVVLAADRAGLKHGLGVLADDGADALVVRGRARDGRPVFVFGGQGSQWAGMGAELASWSPVFAEALAECDRVLSPLVDWSLPDVLGRPEGDPLLERVDVVQPALWAVMVSLAALWRSHGVEPAAVVGHSQGEVAAACVAGALSLADGALVVAVRSRLVAARLSGRGAMIAVPLAGAALDELLRPWAGRLGVAGRNSPLSSVVSGDADAADELLDHCAAHGVRARRIAVDYASHSGHVEVLADTLARELAPVKPREAEVAFYSTVTGGRVPPTGLDADYWYRNLREPVRFQEAAAALLADGYRAFVEVSPHPVLTMAISENADAAEDPSVARELVAIGTLRRDEGGPARVLRSLSEAYVAGLPVTVAELVGDGHQVPLPTYAFQRRRYWLELPRRTGDPRAAGLEPAAHPLLGAVVETAEGGGLLATGRISADAPAWLGQHVVFGQAVVPATALLDLAGWIGRRAGTDEVRELVLRTPLALPPGAAVRLQVAAGAADAAGERPVSIFSRLDDGVDRPWTCHATGVLGAGGELAGPPAGPWPPAQAQPVEVDGFYDRLGASGASYGPAFRGLRRAWRDGDDVLTEVHLAADAAAGHLIHPVLLDAALQGLALTADGPDIAMPFTFTGVRCGGAPGDTLRVRLGGRDGGSVRVSATDSAGTPVFEVASLVVRPVSAQALAAAGTAELLFETTWTPLDLPDAAPSFVVAPDFGDDVTAAEEWARQLLASRSPEHPLVVVTLGAVAVTPQDRVDPVQAHVAGLLRGDGVVLVDCDEHDPHRVPDTGEETEVAVRSGQAYARRLRRAHADAEPGTGFEPGATVVVLGAPPEIAAAVADALADTRVLVCDDVPELEPAGVVCWAGDPARVRAASRLAASGVLVLLSASDYGAAVARRRVADGLPATALSWDADGLTEAEIQALAGHAVRTPNAVLFGARLRRPAGPVPPLLRGLLRAEPPGAAEVRQDSDALAARLAAMTPRARHDHVLDIVRARVAAVLGFARAEQVSGERSFQELGLTSVTAVELRNGLQAATGLRLPSTLVFDYPTAEAVTGFLLESLVPAGEGDKDEETAVRAALAEIPLERLREAGLLDRLLALSGPAEDTPAEPAESPDGGTDIATMTAADLIRLAMKS</sequence>
<dbReference type="PROSITE" id="PS00606">
    <property type="entry name" value="KS3_1"/>
    <property type="match status" value="1"/>
</dbReference>
<dbReference type="EC" id="2.3.1.94" evidence="11"/>
<dbReference type="InterPro" id="IPR016036">
    <property type="entry name" value="Malonyl_transacylase_ACP-bd"/>
</dbReference>
<dbReference type="SUPFAM" id="SSF55048">
    <property type="entry name" value="Probable ACP-binding domain of malonyl-CoA ACP transacylase"/>
    <property type="match status" value="1"/>
</dbReference>
<dbReference type="Pfam" id="PF21089">
    <property type="entry name" value="PKS_DH_N"/>
    <property type="match status" value="1"/>
</dbReference>